<gene>
    <name evidence="6" type="ORF">A1O3_03707</name>
</gene>
<dbReference type="eggNOG" id="KOG1399">
    <property type="taxonomic scope" value="Eukaryota"/>
</dbReference>
<dbReference type="Proteomes" id="UP000019478">
    <property type="component" value="Unassembled WGS sequence"/>
</dbReference>
<dbReference type="OrthoDB" id="74360at2759"/>
<dbReference type="Pfam" id="PF00743">
    <property type="entry name" value="FMO-like"/>
    <property type="match status" value="1"/>
</dbReference>
<evidence type="ECO:0000256" key="2">
    <source>
        <dbReference type="ARBA" id="ARBA00010139"/>
    </source>
</evidence>
<evidence type="ECO:0000313" key="7">
    <source>
        <dbReference type="Proteomes" id="UP000019478"/>
    </source>
</evidence>
<dbReference type="SUPFAM" id="SSF51905">
    <property type="entry name" value="FAD/NAD(P)-binding domain"/>
    <property type="match status" value="1"/>
</dbReference>
<keyword evidence="3" id="KW-0285">Flavoprotein</keyword>
<evidence type="ECO:0000256" key="3">
    <source>
        <dbReference type="ARBA" id="ARBA00022630"/>
    </source>
</evidence>
<dbReference type="PANTHER" id="PTHR42877:SF11">
    <property type="entry name" value="MONOOXYGENASE, PUTATIVE (AFU_ORTHOLOGUE AFUA_6G13790)-RELATED"/>
    <property type="match status" value="1"/>
</dbReference>
<dbReference type="InterPro" id="IPR020946">
    <property type="entry name" value="Flavin_mOase-like"/>
</dbReference>
<accession>W9Y2L8</accession>
<evidence type="ECO:0000256" key="4">
    <source>
        <dbReference type="ARBA" id="ARBA00022827"/>
    </source>
</evidence>
<dbReference type="PIRSF" id="PIRSF000332">
    <property type="entry name" value="FMO"/>
    <property type="match status" value="1"/>
</dbReference>
<dbReference type="HOGENOM" id="CLU_006937_6_2_1"/>
<keyword evidence="4" id="KW-0274">FAD</keyword>
<protein>
    <recommendedName>
        <fullName evidence="8">Cyclohexanone monooxygenase</fullName>
    </recommendedName>
</protein>
<dbReference type="EMBL" id="AMGY01000003">
    <property type="protein sequence ID" value="EXJ86753.1"/>
    <property type="molecule type" value="Genomic_DNA"/>
</dbReference>
<dbReference type="GO" id="GO:0050661">
    <property type="term" value="F:NADP binding"/>
    <property type="evidence" value="ECO:0007669"/>
    <property type="project" value="InterPro"/>
</dbReference>
<dbReference type="Gene3D" id="3.50.50.60">
    <property type="entry name" value="FAD/NAD(P)-binding domain"/>
    <property type="match status" value="3"/>
</dbReference>
<evidence type="ECO:0000313" key="6">
    <source>
        <dbReference type="EMBL" id="EXJ86753.1"/>
    </source>
</evidence>
<evidence type="ECO:0000256" key="1">
    <source>
        <dbReference type="ARBA" id="ARBA00001974"/>
    </source>
</evidence>
<keyword evidence="7" id="KW-1185">Reference proteome</keyword>
<sequence length="509" mass="58219">MEDYCEHVIYEKNPEVGGTWYENQYPGVACDVPAHIYTFTWGPNPNWSHFYAEGPEIRQHIQNVAKEYDLTKNIVFNAQVLDATWLEEEGKWHVKVDVNGHVKEDKADVVINASGVLNNWRWPSIPGLKDFKGHLCHSAVWDHSYDYEDKKVAVIGNGSSAIQIVPKLQPVVKHMTTFIRSPTWISSNFAAQHASAEGGNFEYSTEQKKEFEDAEKLLAYRKKIEHDFNQLYRGLEYGTPEHEFFQEESRRIMTTRLNGSKELAEKLIPTWSFGCRRLSPGDGYLEALQAPNVTPIFNAAARITEDGIVDSDGTEHKVDAIICATGFDVSFAKQWTVTGRHGKTLQEQWKDNPQSYFSVCAKDFPNLFFVLGPNSPVGNGSLIPQMEWAGAYAVKWVEKMAQEQIHSIDPKQEAVDDFNVYTQEYLKRTVYTSHCRSWYKNNKIDGPVTAMWAGSPMHFKDLMSTQRGEDFDIKYCSPNRFRFFGNGTTWRDATNADLSYYLRKDGFST</sequence>
<dbReference type="InterPro" id="IPR036188">
    <property type="entry name" value="FAD/NAD-bd_sf"/>
</dbReference>
<reference evidence="6 7" key="1">
    <citation type="submission" date="2013-03" db="EMBL/GenBank/DDBJ databases">
        <title>The Genome Sequence of Capronia epimyces CBS 606.96.</title>
        <authorList>
            <consortium name="The Broad Institute Genomics Platform"/>
            <person name="Cuomo C."/>
            <person name="de Hoog S."/>
            <person name="Gorbushina A."/>
            <person name="Walker B."/>
            <person name="Young S.K."/>
            <person name="Zeng Q."/>
            <person name="Gargeya S."/>
            <person name="Fitzgerald M."/>
            <person name="Haas B."/>
            <person name="Abouelleil A."/>
            <person name="Allen A.W."/>
            <person name="Alvarado L."/>
            <person name="Arachchi H.M."/>
            <person name="Berlin A.M."/>
            <person name="Chapman S.B."/>
            <person name="Gainer-Dewar J."/>
            <person name="Goldberg J."/>
            <person name="Griggs A."/>
            <person name="Gujja S."/>
            <person name="Hansen M."/>
            <person name="Howarth C."/>
            <person name="Imamovic A."/>
            <person name="Ireland A."/>
            <person name="Larimer J."/>
            <person name="McCowan C."/>
            <person name="Murphy C."/>
            <person name="Pearson M."/>
            <person name="Poon T.W."/>
            <person name="Priest M."/>
            <person name="Roberts A."/>
            <person name="Saif S."/>
            <person name="Shea T."/>
            <person name="Sisk P."/>
            <person name="Sykes S."/>
            <person name="Wortman J."/>
            <person name="Nusbaum C."/>
            <person name="Birren B."/>
        </authorList>
    </citation>
    <scope>NUCLEOTIDE SEQUENCE [LARGE SCALE GENOMIC DNA]</scope>
    <source>
        <strain evidence="6 7">CBS 606.96</strain>
    </source>
</reference>
<dbReference type="RefSeq" id="XP_007732032.1">
    <property type="nucleotide sequence ID" value="XM_007733842.1"/>
</dbReference>
<dbReference type="GO" id="GO:0004499">
    <property type="term" value="F:N,N-dimethylaniline monooxygenase activity"/>
    <property type="evidence" value="ECO:0007669"/>
    <property type="project" value="InterPro"/>
</dbReference>
<dbReference type="GeneID" id="19167832"/>
<keyword evidence="5" id="KW-0560">Oxidoreductase</keyword>
<name>W9Y2L8_9EURO</name>
<evidence type="ECO:0000256" key="5">
    <source>
        <dbReference type="ARBA" id="ARBA00023002"/>
    </source>
</evidence>
<dbReference type="PANTHER" id="PTHR42877">
    <property type="entry name" value="L-ORNITHINE N(5)-MONOOXYGENASE-RELATED"/>
    <property type="match status" value="1"/>
</dbReference>
<proteinExistence type="inferred from homology"/>
<organism evidence="6 7">
    <name type="scientific">Capronia epimyces CBS 606.96</name>
    <dbReference type="NCBI Taxonomy" id="1182542"/>
    <lineage>
        <taxon>Eukaryota</taxon>
        <taxon>Fungi</taxon>
        <taxon>Dikarya</taxon>
        <taxon>Ascomycota</taxon>
        <taxon>Pezizomycotina</taxon>
        <taxon>Eurotiomycetes</taxon>
        <taxon>Chaetothyriomycetidae</taxon>
        <taxon>Chaetothyriales</taxon>
        <taxon>Herpotrichiellaceae</taxon>
        <taxon>Capronia</taxon>
    </lineage>
</organism>
<dbReference type="AlphaFoldDB" id="W9Y2L8"/>
<dbReference type="InterPro" id="IPR000960">
    <property type="entry name" value="Flavin_mOase"/>
</dbReference>
<dbReference type="InterPro" id="IPR051209">
    <property type="entry name" value="FAD-bind_Monooxygenase_sf"/>
</dbReference>
<evidence type="ECO:0008006" key="8">
    <source>
        <dbReference type="Google" id="ProtNLM"/>
    </source>
</evidence>
<comment type="cofactor">
    <cofactor evidence="1">
        <name>FAD</name>
        <dbReference type="ChEBI" id="CHEBI:57692"/>
    </cofactor>
</comment>
<dbReference type="GO" id="GO:0050660">
    <property type="term" value="F:flavin adenine dinucleotide binding"/>
    <property type="evidence" value="ECO:0007669"/>
    <property type="project" value="InterPro"/>
</dbReference>
<comment type="caution">
    <text evidence="6">The sequence shown here is derived from an EMBL/GenBank/DDBJ whole genome shotgun (WGS) entry which is preliminary data.</text>
</comment>
<comment type="similarity">
    <text evidence="2">Belongs to the FAD-binding monooxygenase family.</text>
</comment>